<sequence>MGGSMRNVAPLNAVGASFRQPARAFCYRPSVKLASNGQCPVGYRKNILNKCQLLCPVEYPVQCHFACANYKGGCVGLAMAPLISAAGGAFSIATAVASGGVLTPPIFALFQGKLTSIGACLLQFRKHLFSQWNGQRLAAKRPSNFDLSVSAAACLGIPNPAEWTNKLRGTIPVLGKALADAKKAGTTPAQQLKNLFENEAVIEALKLRPMGQEERDFILDGLSARGGTVCGEQIHDAIEAIADRVIAQRRSQPNAEIDDFYEALSVTDLVQQRVPAVASACYPQSEADQDKVVMTIDEIMARIVTFAYETHVVGDGESVLYRVAGLALDVLTTLDPTKITSIISNFVAQSCQPTNVPGNGVVTATRELTSKLALRVTGSTWKVTAGEWKTLPATQTLAQPVIFRFTNEHNKPVSATFRSGGFPVHEMGARITALTAGSGRPVQGSTVTVPAGATMSFGLPLAPLQGKSFNIERSNSCGRLLWNVIKDFEKTSITFYMPIPSPNTKGEFELSAKFFAPNCQTAGGSSTRALAADYDTFNSTTMVLI</sequence>
<accession>A0A8K1CU17</accession>
<dbReference type="Proteomes" id="UP000794436">
    <property type="component" value="Unassembled WGS sequence"/>
</dbReference>
<dbReference type="AlphaFoldDB" id="A0A8K1CU17"/>
<organism evidence="1 2">
    <name type="scientific">Pythium oligandrum</name>
    <name type="common">Mycoparasitic fungus</name>
    <dbReference type="NCBI Taxonomy" id="41045"/>
    <lineage>
        <taxon>Eukaryota</taxon>
        <taxon>Sar</taxon>
        <taxon>Stramenopiles</taxon>
        <taxon>Oomycota</taxon>
        <taxon>Peronosporomycetes</taxon>
        <taxon>Pythiales</taxon>
        <taxon>Pythiaceae</taxon>
        <taxon>Pythium</taxon>
    </lineage>
</organism>
<name>A0A8K1CU17_PYTOL</name>
<proteinExistence type="predicted"/>
<evidence type="ECO:0000313" key="2">
    <source>
        <dbReference type="Proteomes" id="UP000794436"/>
    </source>
</evidence>
<protein>
    <submittedName>
        <fullName evidence="1">Uncharacterized protein</fullName>
    </submittedName>
</protein>
<dbReference type="EMBL" id="SPLM01000002">
    <property type="protein sequence ID" value="TMW68675.1"/>
    <property type="molecule type" value="Genomic_DNA"/>
</dbReference>
<keyword evidence="2" id="KW-1185">Reference proteome</keyword>
<reference evidence="1" key="1">
    <citation type="submission" date="2019-03" db="EMBL/GenBank/DDBJ databases">
        <title>Long read genome sequence of the mycoparasitic Pythium oligandrum ATCC 38472 isolated from sugarbeet rhizosphere.</title>
        <authorList>
            <person name="Gaulin E."/>
        </authorList>
    </citation>
    <scope>NUCLEOTIDE SEQUENCE</scope>
    <source>
        <strain evidence="1">ATCC 38472_TT</strain>
    </source>
</reference>
<gene>
    <name evidence="1" type="ORF">Poli38472_006143</name>
</gene>
<comment type="caution">
    <text evidence="1">The sequence shown here is derived from an EMBL/GenBank/DDBJ whole genome shotgun (WGS) entry which is preliminary data.</text>
</comment>
<evidence type="ECO:0000313" key="1">
    <source>
        <dbReference type="EMBL" id="TMW68675.1"/>
    </source>
</evidence>